<dbReference type="Gene3D" id="1.10.10.10">
    <property type="entry name" value="Winged helix-like DNA-binding domain superfamily/Winged helix DNA-binding domain"/>
    <property type="match status" value="1"/>
</dbReference>
<feature type="transmembrane region" description="Helical" evidence="16">
    <location>
        <begin position="42"/>
        <end position="67"/>
    </location>
</feature>
<keyword evidence="15" id="KW-0175">Coiled coil</keyword>
<keyword evidence="9 16" id="KW-1133">Transmembrane helix</keyword>
<keyword evidence="8 14" id="KW-0067">ATP-binding</keyword>
<dbReference type="Pfam" id="PF13491">
    <property type="entry name" value="FtsK_4TM"/>
    <property type="match status" value="1"/>
</dbReference>
<feature type="domain" description="FtsK" evidence="17">
    <location>
        <begin position="336"/>
        <end position="557"/>
    </location>
</feature>
<dbReference type="InterPro" id="IPR041027">
    <property type="entry name" value="FtsK_alpha"/>
</dbReference>
<keyword evidence="4" id="KW-0132">Cell division</keyword>
<dbReference type="PROSITE" id="PS50901">
    <property type="entry name" value="FTSK"/>
    <property type="match status" value="1"/>
</dbReference>
<evidence type="ECO:0000256" key="8">
    <source>
        <dbReference type="ARBA" id="ARBA00022840"/>
    </source>
</evidence>
<dbReference type="InterPro" id="IPR050206">
    <property type="entry name" value="FtsK/SpoIIIE/SftA"/>
</dbReference>
<comment type="similarity">
    <text evidence="2">Belongs to the FtsK/SpoIIIE/SftA family.</text>
</comment>
<dbReference type="GO" id="GO:0005524">
    <property type="term" value="F:ATP binding"/>
    <property type="evidence" value="ECO:0007669"/>
    <property type="project" value="UniProtKB-UniRule"/>
</dbReference>
<evidence type="ECO:0000259" key="17">
    <source>
        <dbReference type="PROSITE" id="PS50901"/>
    </source>
</evidence>
<keyword evidence="5 16" id="KW-0812">Transmembrane</keyword>
<feature type="binding site" evidence="14">
    <location>
        <begin position="366"/>
        <end position="373"/>
    </location>
    <ligand>
        <name>ATP</name>
        <dbReference type="ChEBI" id="CHEBI:30616"/>
    </ligand>
</feature>
<dbReference type="SUPFAM" id="SSF52540">
    <property type="entry name" value="P-loop containing nucleoside triphosphate hydrolases"/>
    <property type="match status" value="1"/>
</dbReference>
<gene>
    <name evidence="18" type="ORF">A3B14_01840</name>
</gene>
<keyword evidence="6 14" id="KW-0547">Nucleotide-binding</keyword>
<dbReference type="InterPro" id="IPR003593">
    <property type="entry name" value="AAA+_ATPase"/>
</dbReference>
<dbReference type="PANTHER" id="PTHR22683">
    <property type="entry name" value="SPORULATION PROTEIN RELATED"/>
    <property type="match status" value="1"/>
</dbReference>
<evidence type="ECO:0000313" key="19">
    <source>
        <dbReference type="Proteomes" id="UP000176800"/>
    </source>
</evidence>
<dbReference type="InterPro" id="IPR027417">
    <property type="entry name" value="P-loop_NTPase"/>
</dbReference>
<evidence type="ECO:0000256" key="9">
    <source>
        <dbReference type="ARBA" id="ARBA00022989"/>
    </source>
</evidence>
<evidence type="ECO:0000256" key="1">
    <source>
        <dbReference type="ARBA" id="ARBA00004651"/>
    </source>
</evidence>
<sequence length="714" mass="78833">MLNNVKSETLHRVSAVIFTFIGIFFVLAPLDKAGVLGEKIYVFFKLFFGIGYFLLPIVSIMIAISFLKNLERKFGLLQVIGSVLFFISGLGLISLIAATRGGLIGNIIAKPLVTIFDVYATGIFLVALAIISLLILFEGTLSLSWLSVLKERLRKKGETEEKLSKEESEKLEKEIEKKVEEKRLSFATAGNVQQKNMSEDEDFGPVKLKLLSLRPFTPPPLSLLERDRGRPEVGDIKANANIIKRTLQNFGIVVEMDEVSIGPSVTRYALKPAEGVKLSKILGLQNNLELALAAHPVRIEAPIPGKSLVGIEIPNTLKTTVGLGSLLSENEFTASQNPLIVSLGKGISGQSHFTNLAKMPHLLIAGATGAGKSVTIHVLINSLLFRNPPETLKFIMIDPKRVELTLYNKIPHLLTPVITEAKKAILALKWLAKEMDRRYNILEECSVRDVESYHKNILEPEIKKIKNKEKLTEEEKAGLPEMMPYIIVVIDELADIMHAYPRELESAIVRLAQMSRAVGIHLILSTQRPSVNVITGLIKANIPARIALQVTSQVDSRTILDAAGAEKLLGAGDMLFISGEMSKPKRIQSAFISESEVKRVVSHISKEYEGELGSELDFSQDNSKNVLFSSNIEDEEDDELYEDARQTVIHAGKASTSYLQRKLGVGYARAARLIDILEERGVVGPGIGSKPREVLEKYEGARSEFPITESPDDE</sequence>
<dbReference type="Proteomes" id="UP000176800">
    <property type="component" value="Unassembled WGS sequence"/>
</dbReference>
<evidence type="ECO:0000256" key="5">
    <source>
        <dbReference type="ARBA" id="ARBA00022692"/>
    </source>
</evidence>
<dbReference type="GO" id="GO:0005886">
    <property type="term" value="C:plasma membrane"/>
    <property type="evidence" value="ECO:0007669"/>
    <property type="project" value="UniProtKB-SubCell"/>
</dbReference>
<dbReference type="Gene3D" id="3.30.980.40">
    <property type="match status" value="1"/>
</dbReference>
<dbReference type="InterPro" id="IPR002543">
    <property type="entry name" value="FtsK_dom"/>
</dbReference>
<evidence type="ECO:0000256" key="16">
    <source>
        <dbReference type="SAM" id="Phobius"/>
    </source>
</evidence>
<feature type="transmembrane region" description="Helical" evidence="16">
    <location>
        <begin position="118"/>
        <end position="146"/>
    </location>
</feature>
<comment type="subcellular location">
    <subcellularLocation>
        <location evidence="1">Cell membrane</location>
        <topology evidence="1">Multi-pass membrane protein</topology>
    </subcellularLocation>
</comment>
<dbReference type="EMBL" id="MHWE01000007">
    <property type="protein sequence ID" value="OHB04385.1"/>
    <property type="molecule type" value="Genomic_DNA"/>
</dbReference>
<accession>A0A1G2U4G2</accession>
<feature type="transmembrane region" description="Helical" evidence="16">
    <location>
        <begin position="12"/>
        <end position="30"/>
    </location>
</feature>
<keyword evidence="7" id="KW-0159">Chromosome partition</keyword>
<evidence type="ECO:0000256" key="13">
    <source>
        <dbReference type="ARBA" id="ARBA00025923"/>
    </source>
</evidence>
<dbReference type="Pfam" id="PF01580">
    <property type="entry name" value="FtsK_SpoIIIE"/>
    <property type="match status" value="1"/>
</dbReference>
<dbReference type="Gene3D" id="3.40.50.300">
    <property type="entry name" value="P-loop containing nucleotide triphosphate hydrolases"/>
    <property type="match status" value="1"/>
</dbReference>
<evidence type="ECO:0000313" key="18">
    <source>
        <dbReference type="EMBL" id="OHB04385.1"/>
    </source>
</evidence>
<reference evidence="18 19" key="1">
    <citation type="journal article" date="2016" name="Nat. Commun.">
        <title>Thousands of microbial genomes shed light on interconnected biogeochemical processes in an aquifer system.</title>
        <authorList>
            <person name="Anantharaman K."/>
            <person name="Brown C.T."/>
            <person name="Hug L.A."/>
            <person name="Sharon I."/>
            <person name="Castelle C.J."/>
            <person name="Probst A.J."/>
            <person name="Thomas B.C."/>
            <person name="Singh A."/>
            <person name="Wilkins M.J."/>
            <person name="Karaoz U."/>
            <person name="Brodie E.L."/>
            <person name="Williams K.H."/>
            <person name="Hubbard S.S."/>
            <person name="Banfield J.F."/>
        </authorList>
    </citation>
    <scope>NUCLEOTIDE SEQUENCE [LARGE SCALE GENOMIC DNA]</scope>
</reference>
<evidence type="ECO:0000256" key="11">
    <source>
        <dbReference type="ARBA" id="ARBA00023136"/>
    </source>
</evidence>
<organism evidence="18 19">
    <name type="scientific">Candidatus Zambryskibacteria bacterium RIFCSPLOWO2_01_FULL_45_21</name>
    <dbReference type="NCBI Taxonomy" id="1802761"/>
    <lineage>
        <taxon>Bacteria</taxon>
        <taxon>Candidatus Zambryskiibacteriota</taxon>
    </lineage>
</organism>
<evidence type="ECO:0000256" key="10">
    <source>
        <dbReference type="ARBA" id="ARBA00023125"/>
    </source>
</evidence>
<dbReference type="GO" id="GO:0051301">
    <property type="term" value="P:cell division"/>
    <property type="evidence" value="ECO:0007669"/>
    <property type="project" value="UniProtKB-KW"/>
</dbReference>
<dbReference type="PANTHER" id="PTHR22683:SF41">
    <property type="entry name" value="DNA TRANSLOCASE FTSK"/>
    <property type="match status" value="1"/>
</dbReference>
<evidence type="ECO:0000256" key="14">
    <source>
        <dbReference type="PROSITE-ProRule" id="PRU00289"/>
    </source>
</evidence>
<evidence type="ECO:0000256" key="6">
    <source>
        <dbReference type="ARBA" id="ARBA00022741"/>
    </source>
</evidence>
<comment type="caution">
    <text evidence="18">The sequence shown here is derived from an EMBL/GenBank/DDBJ whole genome shotgun (WGS) entry which is preliminary data.</text>
</comment>
<feature type="coiled-coil region" evidence="15">
    <location>
        <begin position="149"/>
        <end position="185"/>
    </location>
</feature>
<evidence type="ECO:0000256" key="2">
    <source>
        <dbReference type="ARBA" id="ARBA00006474"/>
    </source>
</evidence>
<keyword evidence="11 16" id="KW-0472">Membrane</keyword>
<protein>
    <recommendedName>
        <fullName evidence="17">FtsK domain-containing protein</fullName>
    </recommendedName>
</protein>
<dbReference type="InterPro" id="IPR036388">
    <property type="entry name" value="WH-like_DNA-bd_sf"/>
</dbReference>
<dbReference type="GO" id="GO:0007059">
    <property type="term" value="P:chromosome segregation"/>
    <property type="evidence" value="ECO:0007669"/>
    <property type="project" value="UniProtKB-KW"/>
</dbReference>
<keyword evidence="10" id="KW-0238">DNA-binding</keyword>
<keyword evidence="12" id="KW-0131">Cell cycle</keyword>
<evidence type="ECO:0000256" key="7">
    <source>
        <dbReference type="ARBA" id="ARBA00022829"/>
    </source>
</evidence>
<comment type="subunit">
    <text evidence="13">Homohexamer. Forms a ring that surrounds DNA.</text>
</comment>
<dbReference type="InterPro" id="IPR036390">
    <property type="entry name" value="WH_DNA-bd_sf"/>
</dbReference>
<dbReference type="SMART" id="SM00843">
    <property type="entry name" value="Ftsk_gamma"/>
    <property type="match status" value="1"/>
</dbReference>
<dbReference type="InterPro" id="IPR018541">
    <property type="entry name" value="Ftsk_gamma"/>
</dbReference>
<dbReference type="SMART" id="SM00382">
    <property type="entry name" value="AAA"/>
    <property type="match status" value="1"/>
</dbReference>
<proteinExistence type="inferred from homology"/>
<feature type="transmembrane region" description="Helical" evidence="16">
    <location>
        <begin position="74"/>
        <end position="98"/>
    </location>
</feature>
<dbReference type="AlphaFoldDB" id="A0A1G2U4G2"/>
<dbReference type="GO" id="GO:0003677">
    <property type="term" value="F:DNA binding"/>
    <property type="evidence" value="ECO:0007669"/>
    <property type="project" value="UniProtKB-KW"/>
</dbReference>
<evidence type="ECO:0000256" key="3">
    <source>
        <dbReference type="ARBA" id="ARBA00022475"/>
    </source>
</evidence>
<evidence type="ECO:0000256" key="15">
    <source>
        <dbReference type="SAM" id="Coils"/>
    </source>
</evidence>
<evidence type="ECO:0000256" key="12">
    <source>
        <dbReference type="ARBA" id="ARBA00023306"/>
    </source>
</evidence>
<dbReference type="SUPFAM" id="SSF46785">
    <property type="entry name" value="Winged helix' DNA-binding domain"/>
    <property type="match status" value="1"/>
</dbReference>
<name>A0A1G2U4G2_9BACT</name>
<dbReference type="Pfam" id="PF09397">
    <property type="entry name" value="FtsK_gamma"/>
    <property type="match status" value="1"/>
</dbReference>
<dbReference type="InterPro" id="IPR025199">
    <property type="entry name" value="FtsK_4TM"/>
</dbReference>
<keyword evidence="3" id="KW-1003">Cell membrane</keyword>
<evidence type="ECO:0000256" key="4">
    <source>
        <dbReference type="ARBA" id="ARBA00022618"/>
    </source>
</evidence>
<dbReference type="Pfam" id="PF17854">
    <property type="entry name" value="FtsK_alpha"/>
    <property type="match status" value="1"/>
</dbReference>